<dbReference type="GeneID" id="109477730"/>
<sequence>MPKNQKKTPQNLRSLKEHTLTVSSSNVANRDGVCQDVLLFMSNMEVDLKKFLDGERHVGEDPTENQHDLSTNVGQIPSTFEKPKTTVTTSDKTAFDWKTREEDTSADEGQNKTAKDSRKENCEVDGQNGGTEKTADQRRQRRKGKAIDNVGCSAVTVAREKFESPQVSTTNFDRDQSSVQRNNEKHVGNASIEDDGVKMKTASKEGKSVVPNADAPQSERRIIGSELGRSKRERRPSARCTTCISCNACVPARRRHKSAPVRNLTSSSKTGDLASRDESFVTTNMIGGDDQGCSFFCRDCLREFDSFSGLPLHAFGNCQSVGTAKIARKDNKAITPRIIFTDEVTVL</sequence>
<evidence type="ECO:0000313" key="2">
    <source>
        <dbReference type="Proteomes" id="UP000515135"/>
    </source>
</evidence>
<feature type="compositionally biased region" description="Basic and acidic residues" evidence="1">
    <location>
        <begin position="57"/>
        <end position="67"/>
    </location>
</feature>
<dbReference type="KEGG" id="bbel:109477730"/>
<reference evidence="3" key="1">
    <citation type="submission" date="2025-08" db="UniProtKB">
        <authorList>
            <consortium name="RefSeq"/>
        </authorList>
    </citation>
    <scope>IDENTIFICATION</scope>
    <source>
        <tissue evidence="3">Gonad</tissue>
    </source>
</reference>
<evidence type="ECO:0000313" key="3">
    <source>
        <dbReference type="RefSeq" id="XP_019634635.1"/>
    </source>
</evidence>
<feature type="compositionally biased region" description="Basic and acidic residues" evidence="1">
    <location>
        <begin position="172"/>
        <end position="184"/>
    </location>
</feature>
<organism evidence="2 3">
    <name type="scientific">Branchiostoma belcheri</name>
    <name type="common">Amphioxus</name>
    <dbReference type="NCBI Taxonomy" id="7741"/>
    <lineage>
        <taxon>Eukaryota</taxon>
        <taxon>Metazoa</taxon>
        <taxon>Chordata</taxon>
        <taxon>Cephalochordata</taxon>
        <taxon>Leptocardii</taxon>
        <taxon>Amphioxiformes</taxon>
        <taxon>Branchiostomatidae</taxon>
        <taxon>Branchiostoma</taxon>
    </lineage>
</organism>
<dbReference type="OrthoDB" id="10300366at2759"/>
<dbReference type="Proteomes" id="UP000515135">
    <property type="component" value="Unplaced"/>
</dbReference>
<feature type="region of interest" description="Disordered" evidence="1">
    <location>
        <begin position="57"/>
        <end position="146"/>
    </location>
</feature>
<evidence type="ECO:0000256" key="1">
    <source>
        <dbReference type="SAM" id="MobiDB-lite"/>
    </source>
</evidence>
<feature type="compositionally biased region" description="Polar residues" evidence="1">
    <location>
        <begin position="68"/>
        <end position="78"/>
    </location>
</feature>
<accession>A0A6P4YZA4</accession>
<dbReference type="AlphaFoldDB" id="A0A6P4YZA4"/>
<dbReference type="RefSeq" id="XP_019634635.1">
    <property type="nucleotide sequence ID" value="XM_019779076.1"/>
</dbReference>
<feature type="compositionally biased region" description="Basic and acidic residues" evidence="1">
    <location>
        <begin position="93"/>
        <end position="122"/>
    </location>
</feature>
<keyword evidence="2" id="KW-1185">Reference proteome</keyword>
<gene>
    <name evidence="3" type="primary">LOC109477730</name>
</gene>
<name>A0A6P4YZA4_BRABE</name>
<proteinExistence type="predicted"/>
<protein>
    <submittedName>
        <fullName evidence="3">Uncharacterized protein LOC109477730</fullName>
    </submittedName>
</protein>
<feature type="region of interest" description="Disordered" evidence="1">
    <location>
        <begin position="163"/>
        <end position="184"/>
    </location>
</feature>